<evidence type="ECO:0000313" key="2">
    <source>
        <dbReference type="EMBL" id="QHS89299.1"/>
    </source>
</evidence>
<dbReference type="AlphaFoldDB" id="A0A6C0BCK4"/>
<feature type="compositionally biased region" description="Basic residues" evidence="1">
    <location>
        <begin position="133"/>
        <end position="149"/>
    </location>
</feature>
<name>A0A6C0BCK4_9ZZZZ</name>
<protein>
    <submittedName>
        <fullName evidence="2">Uncharacterized protein</fullName>
    </submittedName>
</protein>
<proteinExistence type="predicted"/>
<dbReference type="EMBL" id="MN739108">
    <property type="protein sequence ID" value="QHS89299.1"/>
    <property type="molecule type" value="Genomic_DNA"/>
</dbReference>
<evidence type="ECO:0000256" key="1">
    <source>
        <dbReference type="SAM" id="MobiDB-lite"/>
    </source>
</evidence>
<feature type="region of interest" description="Disordered" evidence="1">
    <location>
        <begin position="127"/>
        <end position="164"/>
    </location>
</feature>
<organism evidence="2">
    <name type="scientific">viral metagenome</name>
    <dbReference type="NCBI Taxonomy" id="1070528"/>
    <lineage>
        <taxon>unclassified sequences</taxon>
        <taxon>metagenomes</taxon>
        <taxon>organismal metagenomes</taxon>
    </lineage>
</organism>
<sequence length="164" mass="18584">MTQSRKTQNRTTQRRKRNAPLVKLTMNARGLTRNQLYMGRIGYGLNGMFKGNTMKRGYSGGGPSLNNTLTNRNLKNIKEVNTSALLENVMEHGQGNTYTSPHLTNKRLNDLPLKQVTPTRAHRIITTPNAPRKMSRRRNNRTRTPKRKGPNVIVPPAPKKSKKV</sequence>
<reference evidence="2" key="1">
    <citation type="journal article" date="2020" name="Nature">
        <title>Giant virus diversity and host interactions through global metagenomics.</title>
        <authorList>
            <person name="Schulz F."/>
            <person name="Roux S."/>
            <person name="Paez-Espino D."/>
            <person name="Jungbluth S."/>
            <person name="Walsh D.A."/>
            <person name="Denef V.J."/>
            <person name="McMahon K.D."/>
            <person name="Konstantinidis K.T."/>
            <person name="Eloe-Fadrosh E.A."/>
            <person name="Kyrpides N.C."/>
            <person name="Woyke T."/>
        </authorList>
    </citation>
    <scope>NUCLEOTIDE SEQUENCE</scope>
    <source>
        <strain evidence="2">GVMAG-M-3300010158-60</strain>
    </source>
</reference>
<accession>A0A6C0BCK4</accession>